<name>U5DPX4_9CHRO</name>
<dbReference type="NCBIfam" id="NF011984">
    <property type="entry name" value="PRK15446.1-5"/>
    <property type="match status" value="1"/>
</dbReference>
<comment type="caution">
    <text evidence="2">The sequence shown here is derived from an EMBL/GenBank/DDBJ whole genome shotgun (WGS) entry which is preliminary data.</text>
</comment>
<reference evidence="2 3" key="1">
    <citation type="submission" date="2013-05" db="EMBL/GenBank/DDBJ databases">
        <title>Draft genome sequence of Rubidibacter lacunae KORDI 51-2.</title>
        <authorList>
            <person name="Choi D.H."/>
            <person name="Noh J.H."/>
            <person name="Kwon K.-K."/>
            <person name="Lee J.-H."/>
            <person name="Ryu J.-Y."/>
        </authorList>
    </citation>
    <scope>NUCLEOTIDE SEQUENCE [LARGE SCALE GENOMIC DNA]</scope>
    <source>
        <strain evidence="2 3">KORDI 51-2</strain>
    </source>
</reference>
<gene>
    <name evidence="2" type="ORF">KR51_00002130</name>
</gene>
<keyword evidence="3" id="KW-1185">Reference proteome</keyword>
<dbReference type="PANTHER" id="PTHR43135">
    <property type="entry name" value="ALPHA-D-RIBOSE 1-METHYLPHOSPHONATE 5-TRIPHOSPHATE DIPHOSPHATASE"/>
    <property type="match status" value="1"/>
</dbReference>
<dbReference type="InterPro" id="IPR012696">
    <property type="entry name" value="PhnM"/>
</dbReference>
<evidence type="ECO:0000313" key="3">
    <source>
        <dbReference type="Proteomes" id="UP000016960"/>
    </source>
</evidence>
<sequence length="388" mass="42371">MQPTDLAPNLALQGATVLTPNGWLDETTVLIREGKFEAIGHLPKPSGYMSIDVTGLQLLPGLVDIHGDAFERMICPRPGIMLPLSMALVENDRALLSAGITTFFYSITDSFEPGLRSRDMARQLIGRLTQTNNGLRVDSRIHIRHEQANTANHDELCQWLESRAVTLLSLNNHLPPTLDDETLQRYTKGLRQRVKLSEAEIRDLIAVAYDRQVEGLVQCEDLVQRCHQFGIPVASHDDETAADVAKSGERGVAIAEFPASVALAKQSRAYGAAVLMGAPNLVRGGSHVGYMSVAAAAQAGVLDCLCSDYHYPSLFHAPFRLAEQELMSFEQAWRCVSEYPAKAAKLGQQKGQIAPGYDADFLLLSPNGDLPNAIRAVYIAGRLVQKSS</sequence>
<dbReference type="Proteomes" id="UP000016960">
    <property type="component" value="Unassembled WGS sequence"/>
</dbReference>
<evidence type="ECO:0000259" key="1">
    <source>
        <dbReference type="Pfam" id="PF01979"/>
    </source>
</evidence>
<protein>
    <submittedName>
        <fullName evidence="2">Metal-dependent hydrolase involved in phosphonate metabolism</fullName>
    </submittedName>
</protein>
<dbReference type="Gene3D" id="3.20.20.140">
    <property type="entry name" value="Metal-dependent hydrolases"/>
    <property type="match status" value="1"/>
</dbReference>
<dbReference type="Gene3D" id="2.30.40.10">
    <property type="entry name" value="Urease, subunit C, domain 1"/>
    <property type="match status" value="1"/>
</dbReference>
<dbReference type="SUPFAM" id="SSF51556">
    <property type="entry name" value="Metallo-dependent hydrolases"/>
    <property type="match status" value="1"/>
</dbReference>
<dbReference type="InParanoid" id="U5DPX4"/>
<dbReference type="NCBIfam" id="NF011987">
    <property type="entry name" value="PRK15446.2-3"/>
    <property type="match status" value="1"/>
</dbReference>
<organism evidence="2 3">
    <name type="scientific">Rubidibacter lacunae KORDI 51-2</name>
    <dbReference type="NCBI Taxonomy" id="582515"/>
    <lineage>
        <taxon>Bacteria</taxon>
        <taxon>Bacillati</taxon>
        <taxon>Cyanobacteriota</taxon>
        <taxon>Cyanophyceae</taxon>
        <taxon>Oscillatoriophycideae</taxon>
        <taxon>Chroococcales</taxon>
        <taxon>Aphanothecaceae</taxon>
        <taxon>Rubidibacter</taxon>
    </lineage>
</organism>
<dbReference type="SUPFAM" id="SSF51338">
    <property type="entry name" value="Composite domain of metallo-dependent hydrolases"/>
    <property type="match status" value="1"/>
</dbReference>
<dbReference type="InterPro" id="IPR051781">
    <property type="entry name" value="Metallo-dep_Hydrolase"/>
</dbReference>
<dbReference type="NCBIfam" id="NF011990">
    <property type="entry name" value="PRK15446.2-6"/>
    <property type="match status" value="1"/>
</dbReference>
<dbReference type="PIRSF" id="PIRSF038971">
    <property type="entry name" value="PhnM"/>
    <property type="match status" value="1"/>
</dbReference>
<dbReference type="InterPro" id="IPR006680">
    <property type="entry name" value="Amidohydro-rel"/>
</dbReference>
<dbReference type="OrthoDB" id="9776488at2"/>
<accession>U5DPX4</accession>
<dbReference type="PATRIC" id="fig|582515.4.peg.242"/>
<dbReference type="eggNOG" id="COG3454">
    <property type="taxonomic scope" value="Bacteria"/>
</dbReference>
<feature type="domain" description="Amidohydrolase-related" evidence="1">
    <location>
        <begin position="59"/>
        <end position="384"/>
    </location>
</feature>
<dbReference type="InterPro" id="IPR032466">
    <property type="entry name" value="Metal_Hydrolase"/>
</dbReference>
<evidence type="ECO:0000313" key="2">
    <source>
        <dbReference type="EMBL" id="ERN42917.1"/>
    </source>
</evidence>
<dbReference type="AlphaFoldDB" id="U5DPX4"/>
<dbReference type="PANTHER" id="PTHR43135:SF3">
    <property type="entry name" value="ALPHA-D-RIBOSE 1-METHYLPHOSPHONATE 5-TRIPHOSPHATE DIPHOSPHATASE"/>
    <property type="match status" value="1"/>
</dbReference>
<dbReference type="STRING" id="582515.KR51_00002130"/>
<keyword evidence="2" id="KW-0378">Hydrolase</keyword>
<proteinExistence type="predicted"/>
<dbReference type="EMBL" id="ASSJ01000004">
    <property type="protein sequence ID" value="ERN42917.1"/>
    <property type="molecule type" value="Genomic_DNA"/>
</dbReference>
<dbReference type="GO" id="GO:0019700">
    <property type="term" value="P:organic phosphonate catabolic process"/>
    <property type="evidence" value="ECO:0007669"/>
    <property type="project" value="InterPro"/>
</dbReference>
<dbReference type="Pfam" id="PF01979">
    <property type="entry name" value="Amidohydro_1"/>
    <property type="match status" value="1"/>
</dbReference>
<dbReference type="InterPro" id="IPR011059">
    <property type="entry name" value="Metal-dep_hydrolase_composite"/>
</dbReference>
<dbReference type="RefSeq" id="WP_022603919.1">
    <property type="nucleotide sequence ID" value="NZ_ASSJ01000004.1"/>
</dbReference>
<dbReference type="GO" id="GO:0016810">
    <property type="term" value="F:hydrolase activity, acting on carbon-nitrogen (but not peptide) bonds"/>
    <property type="evidence" value="ECO:0007669"/>
    <property type="project" value="InterPro"/>
</dbReference>